<evidence type="ECO:0000313" key="2">
    <source>
        <dbReference type="RefSeq" id="XP_027203177.1"/>
    </source>
</evidence>
<reference evidence="2" key="1">
    <citation type="submission" date="2025-08" db="UniProtKB">
        <authorList>
            <consortium name="RefSeq"/>
        </authorList>
    </citation>
    <scope>IDENTIFICATION</scope>
    <source>
        <strain evidence="2">Airmid</strain>
    </source>
</reference>
<evidence type="ECO:0000313" key="1">
    <source>
        <dbReference type="Proteomes" id="UP000515146"/>
    </source>
</evidence>
<gene>
    <name evidence="2" type="primary">LOC113797061</name>
</gene>
<sequence length="111" mass="13439">MDYKDRIEVNQLIKDKINERITKRETLKQELRRLNNCRVQIECQINEQHKNLHCMGIKIDDPIYDSKLNELDDSMRLKANSCRDRIYDLRKELDVILNDIKSTFIEYNKLL</sequence>
<protein>
    <submittedName>
        <fullName evidence="2">Uncharacterized protein LOC113797061</fullName>
    </submittedName>
</protein>
<name>A0A6P6YCV6_DERPT</name>
<keyword evidence="1" id="KW-1185">Reference proteome</keyword>
<dbReference type="OrthoDB" id="6478405at2759"/>
<dbReference type="KEGG" id="dpte:113797061"/>
<dbReference type="OMA" id="ECQINEQ"/>
<dbReference type="InParanoid" id="A0A6P6YCV6"/>
<dbReference type="RefSeq" id="XP_027203177.1">
    <property type="nucleotide sequence ID" value="XM_027347376.1"/>
</dbReference>
<dbReference type="AlphaFoldDB" id="A0A6P6YCV6"/>
<accession>A0A6P6YCV6</accession>
<proteinExistence type="predicted"/>
<organism evidence="1 2">
    <name type="scientific">Dermatophagoides pteronyssinus</name>
    <name type="common">European house dust mite</name>
    <dbReference type="NCBI Taxonomy" id="6956"/>
    <lineage>
        <taxon>Eukaryota</taxon>
        <taxon>Metazoa</taxon>
        <taxon>Ecdysozoa</taxon>
        <taxon>Arthropoda</taxon>
        <taxon>Chelicerata</taxon>
        <taxon>Arachnida</taxon>
        <taxon>Acari</taxon>
        <taxon>Acariformes</taxon>
        <taxon>Sarcoptiformes</taxon>
        <taxon>Astigmata</taxon>
        <taxon>Psoroptidia</taxon>
        <taxon>Analgoidea</taxon>
        <taxon>Pyroglyphidae</taxon>
        <taxon>Dermatophagoidinae</taxon>
        <taxon>Dermatophagoides</taxon>
    </lineage>
</organism>
<dbReference type="Proteomes" id="UP000515146">
    <property type="component" value="Unplaced"/>
</dbReference>